<dbReference type="EMBL" id="FMAI01000005">
    <property type="protein sequence ID" value="SCB31421.1"/>
    <property type="molecule type" value="Genomic_DNA"/>
</dbReference>
<reference evidence="2" key="1">
    <citation type="submission" date="2016-08" db="EMBL/GenBank/DDBJ databases">
        <authorList>
            <person name="Varghese N."/>
            <person name="Submissions Spin"/>
        </authorList>
    </citation>
    <scope>NUCLEOTIDE SEQUENCE [LARGE SCALE GENOMIC DNA]</scope>
    <source>
        <strain evidence="2">ERR11</strain>
    </source>
</reference>
<name>A0A1C3VUM0_9BRAD</name>
<keyword evidence="2" id="KW-1185">Reference proteome</keyword>
<evidence type="ECO:0000313" key="1">
    <source>
        <dbReference type="EMBL" id="SCB31421.1"/>
    </source>
</evidence>
<dbReference type="Proteomes" id="UP000199184">
    <property type="component" value="Unassembled WGS sequence"/>
</dbReference>
<dbReference type="GO" id="GO:0004601">
    <property type="term" value="F:peroxidase activity"/>
    <property type="evidence" value="ECO:0007669"/>
    <property type="project" value="UniProtKB-KW"/>
</dbReference>
<protein>
    <submittedName>
        <fullName evidence="1">Cytochrome c peroxidase</fullName>
    </submittedName>
</protein>
<evidence type="ECO:0000313" key="2">
    <source>
        <dbReference type="Proteomes" id="UP000199184"/>
    </source>
</evidence>
<dbReference type="RefSeq" id="WP_430649261.1">
    <property type="nucleotide sequence ID" value="NZ_FMAI01000005.1"/>
</dbReference>
<accession>A0A1C3VUM0</accession>
<sequence length="58" mass="6193">MSAAKLIFKPIPSIVPAVKDNLITHEKVTLGKSLFFVRGYRRAGLLAATRAITLGLAG</sequence>
<organism evidence="1 2">
    <name type="scientific">Bradyrhizobium shewense</name>
    <dbReference type="NCBI Taxonomy" id="1761772"/>
    <lineage>
        <taxon>Bacteria</taxon>
        <taxon>Pseudomonadati</taxon>
        <taxon>Pseudomonadota</taxon>
        <taxon>Alphaproteobacteria</taxon>
        <taxon>Hyphomicrobiales</taxon>
        <taxon>Nitrobacteraceae</taxon>
        <taxon>Bradyrhizobium</taxon>
    </lineage>
</organism>
<keyword evidence="1" id="KW-0560">Oxidoreductase</keyword>
<gene>
    <name evidence="1" type="ORF">GA0061098_1005287</name>
</gene>
<proteinExistence type="predicted"/>
<keyword evidence="1" id="KW-0575">Peroxidase</keyword>
<dbReference type="AlphaFoldDB" id="A0A1C3VUM0"/>